<organism evidence="4 5">
    <name type="scientific">Solirubrobacter phytolaccae</name>
    <dbReference type="NCBI Taxonomy" id="1404360"/>
    <lineage>
        <taxon>Bacteria</taxon>
        <taxon>Bacillati</taxon>
        <taxon>Actinomycetota</taxon>
        <taxon>Thermoleophilia</taxon>
        <taxon>Solirubrobacterales</taxon>
        <taxon>Solirubrobacteraceae</taxon>
        <taxon>Solirubrobacter</taxon>
    </lineage>
</organism>
<evidence type="ECO:0000256" key="2">
    <source>
        <dbReference type="ARBA" id="ARBA00023002"/>
    </source>
</evidence>
<sequence>MKATNSTLGEGRHRGRFGLRPRILITGAAGGIGSATVELLRSRGCAVVGLDLGGADLECDVRSQASVDEAVAHAVEQLGGLDVLINNAGLGTPQSAAAAPDDGALAVLDVNLVGPWRVTSAALPALRESHGRVVNVASGLAHVTVPFSTAYTMSKRGVVAYSDLLRLEEGDRVDVTTVYPGYIRTPIHTESTAAGVPLEGAVPVEDVADAARTLVRAALGEPARDLATTREGTITYAVVRLLPRRVVDTVTRRRMQQLAKRGHFAEKGLAGAFARRISS</sequence>
<dbReference type="InterPro" id="IPR020904">
    <property type="entry name" value="Sc_DH/Rdtase_CS"/>
</dbReference>
<dbReference type="Pfam" id="PF00106">
    <property type="entry name" value="adh_short"/>
    <property type="match status" value="1"/>
</dbReference>
<keyword evidence="2" id="KW-0560">Oxidoreductase</keyword>
<name>A0A9X3N5W0_9ACTN</name>
<proteinExistence type="inferred from homology"/>
<evidence type="ECO:0000313" key="4">
    <source>
        <dbReference type="EMBL" id="MDA0180248.1"/>
    </source>
</evidence>
<dbReference type="GO" id="GO:0016020">
    <property type="term" value="C:membrane"/>
    <property type="evidence" value="ECO:0007669"/>
    <property type="project" value="TreeGrafter"/>
</dbReference>
<reference evidence="4" key="1">
    <citation type="submission" date="2022-10" db="EMBL/GenBank/DDBJ databases">
        <title>The WGS of Solirubrobacter phytolaccae KCTC 29190.</title>
        <authorList>
            <person name="Jiang Z."/>
        </authorList>
    </citation>
    <scope>NUCLEOTIDE SEQUENCE</scope>
    <source>
        <strain evidence="4">KCTC 29190</strain>
    </source>
</reference>
<accession>A0A9X3N5W0</accession>
<evidence type="ECO:0000313" key="5">
    <source>
        <dbReference type="Proteomes" id="UP001147653"/>
    </source>
</evidence>
<comment type="similarity">
    <text evidence="1 3">Belongs to the short-chain dehydrogenases/reductases (SDR) family.</text>
</comment>
<dbReference type="RefSeq" id="WP_270024558.1">
    <property type="nucleotide sequence ID" value="NZ_JAPDDP010000011.1"/>
</dbReference>
<evidence type="ECO:0000256" key="3">
    <source>
        <dbReference type="RuleBase" id="RU000363"/>
    </source>
</evidence>
<evidence type="ECO:0000256" key="1">
    <source>
        <dbReference type="ARBA" id="ARBA00006484"/>
    </source>
</evidence>
<dbReference type="PROSITE" id="PS00061">
    <property type="entry name" value="ADH_SHORT"/>
    <property type="match status" value="1"/>
</dbReference>
<dbReference type="InterPro" id="IPR036291">
    <property type="entry name" value="NAD(P)-bd_dom_sf"/>
</dbReference>
<dbReference type="EMBL" id="JAPDDP010000011">
    <property type="protein sequence ID" value="MDA0180248.1"/>
    <property type="molecule type" value="Genomic_DNA"/>
</dbReference>
<gene>
    <name evidence="4" type="ORF">OJ997_08075</name>
</gene>
<dbReference type="InterPro" id="IPR002347">
    <property type="entry name" value="SDR_fam"/>
</dbReference>
<dbReference type="GO" id="GO:0016491">
    <property type="term" value="F:oxidoreductase activity"/>
    <property type="evidence" value="ECO:0007669"/>
    <property type="project" value="UniProtKB-KW"/>
</dbReference>
<dbReference type="Proteomes" id="UP001147653">
    <property type="component" value="Unassembled WGS sequence"/>
</dbReference>
<dbReference type="AlphaFoldDB" id="A0A9X3N5W0"/>
<dbReference type="SUPFAM" id="SSF51735">
    <property type="entry name" value="NAD(P)-binding Rossmann-fold domains"/>
    <property type="match status" value="1"/>
</dbReference>
<keyword evidence="5" id="KW-1185">Reference proteome</keyword>
<comment type="caution">
    <text evidence="4">The sequence shown here is derived from an EMBL/GenBank/DDBJ whole genome shotgun (WGS) entry which is preliminary data.</text>
</comment>
<dbReference type="PRINTS" id="PR00080">
    <property type="entry name" value="SDRFAMILY"/>
</dbReference>
<dbReference type="CDD" id="cd05233">
    <property type="entry name" value="SDR_c"/>
    <property type="match status" value="1"/>
</dbReference>
<dbReference type="Gene3D" id="3.40.50.720">
    <property type="entry name" value="NAD(P)-binding Rossmann-like Domain"/>
    <property type="match status" value="1"/>
</dbReference>
<protein>
    <submittedName>
        <fullName evidence="4">SDR family oxidoreductase</fullName>
    </submittedName>
</protein>
<dbReference type="PANTHER" id="PTHR44196:SF1">
    <property type="entry name" value="DEHYDROGENASE_REDUCTASE SDR FAMILY MEMBER 7B"/>
    <property type="match status" value="1"/>
</dbReference>
<dbReference type="PANTHER" id="PTHR44196">
    <property type="entry name" value="DEHYDROGENASE/REDUCTASE SDR FAMILY MEMBER 7B"/>
    <property type="match status" value="1"/>
</dbReference>
<dbReference type="PRINTS" id="PR00081">
    <property type="entry name" value="GDHRDH"/>
</dbReference>